<dbReference type="Proteomes" id="UP000243723">
    <property type="component" value="Unassembled WGS sequence"/>
</dbReference>
<accession>A0A2P8A8N0</accession>
<evidence type="ECO:0000256" key="1">
    <source>
        <dbReference type="SAM" id="MobiDB-lite"/>
    </source>
</evidence>
<dbReference type="OrthoDB" id="5419162at2759"/>
<feature type="region of interest" description="Disordered" evidence="1">
    <location>
        <begin position="38"/>
        <end position="138"/>
    </location>
</feature>
<feature type="compositionally biased region" description="Basic and acidic residues" evidence="1">
    <location>
        <begin position="59"/>
        <end position="70"/>
    </location>
</feature>
<evidence type="ECO:0000313" key="3">
    <source>
        <dbReference type="Proteomes" id="UP000243723"/>
    </source>
</evidence>
<reference evidence="2 3" key="1">
    <citation type="submission" date="2017-05" db="EMBL/GenBank/DDBJ databases">
        <title>Draft genome sequence of Elsinoe australis.</title>
        <authorList>
            <person name="Cheng Q."/>
        </authorList>
    </citation>
    <scope>NUCLEOTIDE SEQUENCE [LARGE SCALE GENOMIC DNA]</scope>
    <source>
        <strain evidence="2 3">NL1</strain>
    </source>
</reference>
<gene>
    <name evidence="2" type="ORF">B9Z65_6436</name>
</gene>
<dbReference type="AlphaFoldDB" id="A0A2P8A8N0"/>
<organism evidence="2 3">
    <name type="scientific">Elsinoe australis</name>
    <dbReference type="NCBI Taxonomy" id="40998"/>
    <lineage>
        <taxon>Eukaryota</taxon>
        <taxon>Fungi</taxon>
        <taxon>Dikarya</taxon>
        <taxon>Ascomycota</taxon>
        <taxon>Pezizomycotina</taxon>
        <taxon>Dothideomycetes</taxon>
        <taxon>Dothideomycetidae</taxon>
        <taxon>Myriangiales</taxon>
        <taxon>Elsinoaceae</taxon>
        <taxon>Elsinoe</taxon>
    </lineage>
</organism>
<name>A0A2P8A8N0_9PEZI</name>
<keyword evidence="3" id="KW-1185">Reference proteome</keyword>
<evidence type="ECO:0000313" key="2">
    <source>
        <dbReference type="EMBL" id="PSK56812.1"/>
    </source>
</evidence>
<comment type="caution">
    <text evidence="2">The sequence shown here is derived from an EMBL/GenBank/DDBJ whole genome shotgun (WGS) entry which is preliminary data.</text>
</comment>
<protein>
    <submittedName>
        <fullName evidence="2">Uncharacterized protein</fullName>
    </submittedName>
</protein>
<proteinExistence type="predicted"/>
<dbReference type="EMBL" id="NHZQ01000060">
    <property type="protein sequence ID" value="PSK56812.1"/>
    <property type="molecule type" value="Genomic_DNA"/>
</dbReference>
<sequence length="196" mass="20416">MSDSEEGMDPAIAAAMGFSSFGGAPVAKKRKFNDQSFVEGQEAEAARQQYGTGANDTALGERRPPRKSADSDVGGGNPAEGLADENTGGKAHDKKKAKGKGKDLQSGGLAAFLSHGQSLPARPSEVGAEEEKSQTATMQVAAEAGVNRDRMSGNAAGPVDFGSCSLQHLRRGVPNENGDMAYFLPSFLEDPWTGLE</sequence>